<reference evidence="1" key="1">
    <citation type="journal article" date="2020" name="mSystems">
        <title>Genome- and Community-Level Interaction Insights into Carbon Utilization and Element Cycling Functions of Hydrothermarchaeota in Hydrothermal Sediment.</title>
        <authorList>
            <person name="Zhou Z."/>
            <person name="Liu Y."/>
            <person name="Xu W."/>
            <person name="Pan J."/>
            <person name="Luo Z.H."/>
            <person name="Li M."/>
        </authorList>
    </citation>
    <scope>NUCLEOTIDE SEQUENCE [LARGE SCALE GENOMIC DNA]</scope>
    <source>
        <strain evidence="1">SpSt-479</strain>
    </source>
</reference>
<gene>
    <name evidence="1" type="ORF">ENS31_03635</name>
</gene>
<dbReference type="AlphaFoldDB" id="A0A7V2ZIF9"/>
<accession>A0A7V2ZIF9</accession>
<sequence>MMLNLKWEGPFYFQNIRADKSVFESPISQQKGIYLWAVKKDEHYLINYVGITSKSFNERFMKHIEDMYCGKSIIYDFELLQKGNKKPIYIPTGSVLDFAKIHKEIAPIINDYLNLFSLFLLPIKSSKNVLERIESAIIINLKNNSNVSSFLDNYKPSRLKLITDEQIEICFTNELFFGLGTSLVA</sequence>
<name>A0A7V2ZIF9_9BACT</name>
<dbReference type="EMBL" id="DSUJ01000008">
    <property type="protein sequence ID" value="HFI90609.1"/>
    <property type="molecule type" value="Genomic_DNA"/>
</dbReference>
<proteinExistence type="predicted"/>
<evidence type="ECO:0008006" key="2">
    <source>
        <dbReference type="Google" id="ProtNLM"/>
    </source>
</evidence>
<protein>
    <recommendedName>
        <fullName evidence="2">GIY-YIG domain-containing protein</fullName>
    </recommendedName>
</protein>
<comment type="caution">
    <text evidence="1">The sequence shown here is derived from an EMBL/GenBank/DDBJ whole genome shotgun (WGS) entry which is preliminary data.</text>
</comment>
<evidence type="ECO:0000313" key="1">
    <source>
        <dbReference type="EMBL" id="HFI90609.1"/>
    </source>
</evidence>
<organism evidence="1">
    <name type="scientific">Ignavibacterium album</name>
    <dbReference type="NCBI Taxonomy" id="591197"/>
    <lineage>
        <taxon>Bacteria</taxon>
        <taxon>Pseudomonadati</taxon>
        <taxon>Ignavibacteriota</taxon>
        <taxon>Ignavibacteria</taxon>
        <taxon>Ignavibacteriales</taxon>
        <taxon>Ignavibacteriaceae</taxon>
        <taxon>Ignavibacterium</taxon>
    </lineage>
</organism>